<evidence type="ECO:0000256" key="1">
    <source>
        <dbReference type="ARBA" id="ARBA00022729"/>
    </source>
</evidence>
<proteinExistence type="predicted"/>
<reference evidence="6" key="1">
    <citation type="journal article" date="2022" name="bioRxiv">
        <title>Sequencing and chromosome-scale assembly of the giantPleurodeles waltlgenome.</title>
        <authorList>
            <person name="Brown T."/>
            <person name="Elewa A."/>
            <person name="Iarovenko S."/>
            <person name="Subramanian E."/>
            <person name="Araus A.J."/>
            <person name="Petzold A."/>
            <person name="Susuki M."/>
            <person name="Suzuki K.-i.T."/>
            <person name="Hayashi T."/>
            <person name="Toyoda A."/>
            <person name="Oliveira C."/>
            <person name="Osipova E."/>
            <person name="Leigh N.D."/>
            <person name="Simon A."/>
            <person name="Yun M.H."/>
        </authorList>
    </citation>
    <scope>NUCLEOTIDE SEQUENCE</scope>
    <source>
        <strain evidence="6">20211129_DDA</strain>
        <tissue evidence="6">Liver</tissue>
    </source>
</reference>
<dbReference type="GO" id="GO:0005615">
    <property type="term" value="C:extracellular space"/>
    <property type="evidence" value="ECO:0007669"/>
    <property type="project" value="TreeGrafter"/>
</dbReference>
<feature type="repeat" description="FG-GAP" evidence="5">
    <location>
        <begin position="71"/>
        <end position="131"/>
    </location>
</feature>
<evidence type="ECO:0000313" key="6">
    <source>
        <dbReference type="EMBL" id="KAJ1204298.1"/>
    </source>
</evidence>
<evidence type="ECO:0000256" key="2">
    <source>
        <dbReference type="ARBA" id="ARBA00022737"/>
    </source>
</evidence>
<comment type="caution">
    <text evidence="6">The sequence shown here is derived from an EMBL/GenBank/DDBJ whole genome shotgun (WGS) entry which is preliminary data.</text>
</comment>
<name>A0AAV7VSL5_PLEWA</name>
<dbReference type="SMART" id="SM00191">
    <property type="entry name" value="Int_alpha"/>
    <property type="match status" value="1"/>
</dbReference>
<keyword evidence="2" id="KW-0677">Repeat</keyword>
<gene>
    <name evidence="6" type="ORF">NDU88_008078</name>
</gene>
<evidence type="ECO:0000256" key="4">
    <source>
        <dbReference type="ARBA" id="ARBA00023180"/>
    </source>
</evidence>
<dbReference type="AlphaFoldDB" id="A0AAV7VSL5"/>
<accession>A0AAV7VSL5</accession>
<dbReference type="InterPro" id="IPR028994">
    <property type="entry name" value="Integrin_alpha_N"/>
</dbReference>
<keyword evidence="3" id="KW-0378">Hydrolase</keyword>
<evidence type="ECO:0000313" key="7">
    <source>
        <dbReference type="Proteomes" id="UP001066276"/>
    </source>
</evidence>
<dbReference type="SUPFAM" id="SSF69318">
    <property type="entry name" value="Integrin alpha N-terminal domain"/>
    <property type="match status" value="1"/>
</dbReference>
<dbReference type="Pfam" id="PF01839">
    <property type="entry name" value="FG-GAP"/>
    <property type="match status" value="1"/>
</dbReference>
<sequence length="138" mass="14956">MQATPPGDQADQLDIILQEIRDSGQAIEKKLGSITIELNILKDDQKKLSDRLKQAESNVAEILPTHKENKKAVECLQQQDTYCNLGWTLLSADVNGDGLKDLVIGSPYAPGGGKQRGVVAAFYSSASRNNKGETCILT</sequence>
<keyword evidence="1" id="KW-0732">Signal</keyword>
<dbReference type="PANTHER" id="PTHR23221:SF7">
    <property type="entry name" value="PHOSPHATIDYLINOSITOL-GLYCAN-SPECIFIC PHOSPHOLIPASE D"/>
    <property type="match status" value="1"/>
</dbReference>
<evidence type="ECO:0000256" key="5">
    <source>
        <dbReference type="PROSITE-ProRule" id="PRU00803"/>
    </source>
</evidence>
<evidence type="ECO:0000256" key="3">
    <source>
        <dbReference type="ARBA" id="ARBA00022801"/>
    </source>
</evidence>
<dbReference type="InterPro" id="IPR013519">
    <property type="entry name" value="Int_alpha_beta-p"/>
</dbReference>
<keyword evidence="4" id="KW-0325">Glycoprotein</keyword>
<dbReference type="GO" id="GO:0031012">
    <property type="term" value="C:extracellular matrix"/>
    <property type="evidence" value="ECO:0007669"/>
    <property type="project" value="TreeGrafter"/>
</dbReference>
<organism evidence="6 7">
    <name type="scientific">Pleurodeles waltl</name>
    <name type="common">Iberian ribbed newt</name>
    <dbReference type="NCBI Taxonomy" id="8319"/>
    <lineage>
        <taxon>Eukaryota</taxon>
        <taxon>Metazoa</taxon>
        <taxon>Chordata</taxon>
        <taxon>Craniata</taxon>
        <taxon>Vertebrata</taxon>
        <taxon>Euteleostomi</taxon>
        <taxon>Amphibia</taxon>
        <taxon>Batrachia</taxon>
        <taxon>Caudata</taxon>
        <taxon>Salamandroidea</taxon>
        <taxon>Salamandridae</taxon>
        <taxon>Pleurodelinae</taxon>
        <taxon>Pleurodeles</taxon>
    </lineage>
</organism>
<dbReference type="Proteomes" id="UP001066276">
    <property type="component" value="Chromosome 2_1"/>
</dbReference>
<dbReference type="GO" id="GO:0004621">
    <property type="term" value="F:glycosylphosphatidylinositol phospholipase D activity"/>
    <property type="evidence" value="ECO:0007669"/>
    <property type="project" value="TreeGrafter"/>
</dbReference>
<dbReference type="InterPro" id="IPR013517">
    <property type="entry name" value="FG-GAP"/>
</dbReference>
<keyword evidence="7" id="KW-1185">Reference proteome</keyword>
<dbReference type="PROSITE" id="PS51470">
    <property type="entry name" value="FG_GAP"/>
    <property type="match status" value="1"/>
</dbReference>
<dbReference type="EMBL" id="JANPWB010000003">
    <property type="protein sequence ID" value="KAJ1204298.1"/>
    <property type="molecule type" value="Genomic_DNA"/>
</dbReference>
<dbReference type="Gene3D" id="2.130.10.130">
    <property type="entry name" value="Integrin alpha, N-terminal"/>
    <property type="match status" value="1"/>
</dbReference>
<protein>
    <submittedName>
        <fullName evidence="6">Uncharacterized protein</fullName>
    </submittedName>
</protein>
<dbReference type="PANTHER" id="PTHR23221">
    <property type="entry name" value="GLYCOSYLPHOSPHATIDYLINOSITOL PHOSPHOLIPASE D"/>
    <property type="match status" value="1"/>
</dbReference>